<dbReference type="PROSITE" id="PS51257">
    <property type="entry name" value="PROKAR_LIPOPROTEIN"/>
    <property type="match status" value="1"/>
</dbReference>
<keyword evidence="3" id="KW-0378">Hydrolase</keyword>
<dbReference type="InterPro" id="IPR001478">
    <property type="entry name" value="PDZ"/>
</dbReference>
<sequence>MRKTLSLLTLALFACDPATDDAAAANEEANVDVPVLAEAPTSAPAEAKTPAKHRTEAMPDAEKAFARARQLIAEHYVDTSIEPAVLYTGAVEGMLARLGQPAAYPINELMSPRELSELLHDTGGTIVGVGVMIEQVAGILVIRDVISGGPAATAGLQRGDRILEIDGVRVKGKPMVEIVDKIRGVAGTGVDMFVQRDTEEWHEKLVRQTVAISNVESKLLGDKLGYLRLRGFAETTPAEFDAAVAALQTQGAEALVLDLRACPGGLLDAAIAVTGSLLRDGQAIVTTTGRDEPGKAAVAKGDGRWKDLPLVALIGPDTASGAEILADALATHKRATLIGAPTFGKGTIESIHELGNGWAIKLSTGRFVGAGGEPLPGRGVKPHLPVPVAADAQPDPLEAVPAEADAALAVAKTWLEDQAN</sequence>
<evidence type="ECO:0000259" key="5">
    <source>
        <dbReference type="PROSITE" id="PS50106"/>
    </source>
</evidence>
<keyword evidence="2" id="KW-0645">Protease</keyword>
<dbReference type="CDD" id="cd07560">
    <property type="entry name" value="Peptidase_S41_CPP"/>
    <property type="match status" value="1"/>
</dbReference>
<dbReference type="InterPro" id="IPR041489">
    <property type="entry name" value="PDZ_6"/>
</dbReference>
<dbReference type="InterPro" id="IPR029045">
    <property type="entry name" value="ClpP/crotonase-like_dom_sf"/>
</dbReference>
<dbReference type="RefSeq" id="WP_269038339.1">
    <property type="nucleotide sequence ID" value="NZ_CP114040.1"/>
</dbReference>
<dbReference type="EMBL" id="CP114040">
    <property type="protein sequence ID" value="WAS95997.1"/>
    <property type="molecule type" value="Genomic_DNA"/>
</dbReference>
<proteinExistence type="inferred from homology"/>
<organism evidence="6 7">
    <name type="scientific">Nannocystis punicea</name>
    <dbReference type="NCBI Taxonomy" id="2995304"/>
    <lineage>
        <taxon>Bacteria</taxon>
        <taxon>Pseudomonadati</taxon>
        <taxon>Myxococcota</taxon>
        <taxon>Polyangia</taxon>
        <taxon>Nannocystales</taxon>
        <taxon>Nannocystaceae</taxon>
        <taxon>Nannocystis</taxon>
    </lineage>
</organism>
<dbReference type="Gene3D" id="3.30.750.44">
    <property type="match status" value="1"/>
</dbReference>
<feature type="domain" description="PDZ" evidence="5">
    <location>
        <begin position="115"/>
        <end position="183"/>
    </location>
</feature>
<dbReference type="Pfam" id="PF17820">
    <property type="entry name" value="PDZ_6"/>
    <property type="match status" value="1"/>
</dbReference>
<evidence type="ECO:0000256" key="1">
    <source>
        <dbReference type="ARBA" id="ARBA00009179"/>
    </source>
</evidence>
<evidence type="ECO:0000256" key="2">
    <source>
        <dbReference type="ARBA" id="ARBA00022670"/>
    </source>
</evidence>
<dbReference type="Pfam" id="PF03572">
    <property type="entry name" value="Peptidase_S41"/>
    <property type="match status" value="1"/>
</dbReference>
<evidence type="ECO:0000313" key="6">
    <source>
        <dbReference type="EMBL" id="WAS95997.1"/>
    </source>
</evidence>
<evidence type="ECO:0000256" key="4">
    <source>
        <dbReference type="ARBA" id="ARBA00022825"/>
    </source>
</evidence>
<keyword evidence="7" id="KW-1185">Reference proteome</keyword>
<dbReference type="PANTHER" id="PTHR32060:SF30">
    <property type="entry name" value="CARBOXY-TERMINAL PROCESSING PROTEASE CTPA"/>
    <property type="match status" value="1"/>
</dbReference>
<dbReference type="InterPro" id="IPR005151">
    <property type="entry name" value="Tail-specific_protease"/>
</dbReference>
<accession>A0ABY7H9Q0</accession>
<dbReference type="InterPro" id="IPR004447">
    <property type="entry name" value="Peptidase_S41A"/>
</dbReference>
<reference evidence="6" key="1">
    <citation type="submission" date="2022-11" db="EMBL/GenBank/DDBJ databases">
        <title>Minimal conservation of predation-associated metabolite biosynthetic gene clusters underscores biosynthetic potential of Myxococcota including descriptions for ten novel species: Archangium lansinium sp. nov., Myxococcus landrumus sp. nov., Nannocystis bai.</title>
        <authorList>
            <person name="Ahearne A."/>
            <person name="Stevens C."/>
            <person name="Dowd S."/>
        </authorList>
    </citation>
    <scope>NUCLEOTIDE SEQUENCE</scope>
    <source>
        <strain evidence="6">Fl3</strain>
    </source>
</reference>
<dbReference type="PROSITE" id="PS50106">
    <property type="entry name" value="PDZ"/>
    <property type="match status" value="1"/>
</dbReference>
<keyword evidence="4" id="KW-0720">Serine protease</keyword>
<comment type="similarity">
    <text evidence="1">Belongs to the peptidase S41A family.</text>
</comment>
<name>A0ABY7H9Q0_9BACT</name>
<dbReference type="SUPFAM" id="SSF50156">
    <property type="entry name" value="PDZ domain-like"/>
    <property type="match status" value="1"/>
</dbReference>
<evidence type="ECO:0000313" key="7">
    <source>
        <dbReference type="Proteomes" id="UP001164459"/>
    </source>
</evidence>
<dbReference type="PANTHER" id="PTHR32060">
    <property type="entry name" value="TAIL-SPECIFIC PROTEASE"/>
    <property type="match status" value="1"/>
</dbReference>
<protein>
    <submittedName>
        <fullName evidence="6">S41 family peptidase</fullName>
    </submittedName>
</protein>
<dbReference type="CDD" id="cd06782">
    <property type="entry name" value="cpPDZ_CPP-like"/>
    <property type="match status" value="1"/>
</dbReference>
<dbReference type="Gene3D" id="2.30.42.10">
    <property type="match status" value="1"/>
</dbReference>
<dbReference type="Gene3D" id="3.90.226.10">
    <property type="entry name" value="2-enoyl-CoA Hydratase, Chain A, domain 1"/>
    <property type="match status" value="1"/>
</dbReference>
<dbReference type="SMART" id="SM00245">
    <property type="entry name" value="TSPc"/>
    <property type="match status" value="1"/>
</dbReference>
<evidence type="ECO:0000256" key="3">
    <source>
        <dbReference type="ARBA" id="ARBA00022801"/>
    </source>
</evidence>
<dbReference type="SUPFAM" id="SSF52096">
    <property type="entry name" value="ClpP/crotonase"/>
    <property type="match status" value="1"/>
</dbReference>
<dbReference type="Proteomes" id="UP001164459">
    <property type="component" value="Chromosome"/>
</dbReference>
<dbReference type="SMART" id="SM00228">
    <property type="entry name" value="PDZ"/>
    <property type="match status" value="1"/>
</dbReference>
<gene>
    <name evidence="6" type="ORF">O0S08_07510</name>
</gene>
<dbReference type="InterPro" id="IPR036034">
    <property type="entry name" value="PDZ_sf"/>
</dbReference>